<dbReference type="EnsemblMetazoa" id="XM_008206989">
    <property type="protein sequence ID" value="XP_008205211"/>
    <property type="gene ID" value="LOC100118546"/>
</dbReference>
<proteinExistence type="inferred from homology"/>
<dbReference type="CDD" id="cd16658">
    <property type="entry name" value="RING-Ubox_UBE4B"/>
    <property type="match status" value="1"/>
</dbReference>
<accession>A0A7M7H8F2</accession>
<evidence type="ECO:0000256" key="9">
    <source>
        <dbReference type="ARBA" id="ARBA00022679"/>
    </source>
</evidence>
<evidence type="ECO:0000256" key="14">
    <source>
        <dbReference type="ARBA" id="ARBA00072779"/>
    </source>
</evidence>
<dbReference type="InterPro" id="IPR003613">
    <property type="entry name" value="Ubox_domain"/>
</dbReference>
<dbReference type="PANTHER" id="PTHR13931">
    <property type="entry name" value="UBIQUITINATION FACTOR E4"/>
    <property type="match status" value="1"/>
</dbReference>
<dbReference type="GO" id="GO:0005737">
    <property type="term" value="C:cytoplasm"/>
    <property type="evidence" value="ECO:0007669"/>
    <property type="project" value="UniProtKB-SubCell"/>
</dbReference>
<evidence type="ECO:0000256" key="10">
    <source>
        <dbReference type="ARBA" id="ARBA00022786"/>
    </source>
</evidence>
<dbReference type="GO" id="GO:0000209">
    <property type="term" value="P:protein polyubiquitination"/>
    <property type="evidence" value="ECO:0007669"/>
    <property type="project" value="TreeGrafter"/>
</dbReference>
<dbReference type="Gene3D" id="3.30.40.10">
    <property type="entry name" value="Zinc/RING finger domain, C3HC4 (zinc finger)"/>
    <property type="match status" value="1"/>
</dbReference>
<dbReference type="InParanoid" id="A0A7M7H8F2"/>
<evidence type="ECO:0000256" key="11">
    <source>
        <dbReference type="ARBA" id="ARBA00022990"/>
    </source>
</evidence>
<keyword evidence="10" id="KW-0833">Ubl conjugation pathway</keyword>
<feature type="region of interest" description="Disordered" evidence="18">
    <location>
        <begin position="1"/>
        <end position="43"/>
    </location>
</feature>
<comment type="catalytic activity">
    <reaction evidence="1">
        <text>S-ubiquitinyl-[E2 ubiquitin-conjugating enzyme]-L-cysteine + [acceptor protein]-L-lysine = [E2 ubiquitin-conjugating enzyme]-L-cysteine + N(6)-ubiquitinyl-[acceptor protein]-L-lysine.</text>
        <dbReference type="EC" id="2.3.2.27"/>
    </reaction>
</comment>
<dbReference type="KEGG" id="nvi:100118546"/>
<gene>
    <name evidence="20" type="primary">100118546</name>
</gene>
<dbReference type="OrthoDB" id="20295at2759"/>
<evidence type="ECO:0000256" key="13">
    <source>
        <dbReference type="ARBA" id="ARBA00056267"/>
    </source>
</evidence>
<comment type="function">
    <text evidence="13">Ubiquitin-protein ligase that probably functions as an E3 ligase in conjunction with specific E1 and E2 ligases. May also function as an E4 ligase mediating the assembly of polyubiquitin chains on substrates ubiquitinated by another E3 ubiquitin ligase. May regulate myosin assembly in striated muscles together with STUB1 and VCP/p97 by targeting myosin chaperone UNC45B for proteasomal degradation.</text>
</comment>
<evidence type="ECO:0000256" key="4">
    <source>
        <dbReference type="ARBA" id="ARBA00004906"/>
    </source>
</evidence>
<evidence type="ECO:0000256" key="3">
    <source>
        <dbReference type="ARBA" id="ARBA00004496"/>
    </source>
</evidence>
<dbReference type="FunFam" id="3.30.40.10:FF:000060">
    <property type="entry name" value="ubiquitin conjugation factor E4 B"/>
    <property type="match status" value="1"/>
</dbReference>
<dbReference type="InterPro" id="IPR013083">
    <property type="entry name" value="Znf_RING/FYVE/PHD"/>
</dbReference>
<evidence type="ECO:0000256" key="6">
    <source>
        <dbReference type="ARBA" id="ARBA00012483"/>
    </source>
</evidence>
<dbReference type="GO" id="GO:0006511">
    <property type="term" value="P:ubiquitin-dependent protein catabolic process"/>
    <property type="evidence" value="ECO:0007669"/>
    <property type="project" value="InterPro"/>
</dbReference>
<evidence type="ECO:0000256" key="2">
    <source>
        <dbReference type="ARBA" id="ARBA00004123"/>
    </source>
</evidence>
<dbReference type="SMART" id="SM00504">
    <property type="entry name" value="Ubox"/>
    <property type="match status" value="1"/>
</dbReference>
<dbReference type="Pfam" id="PF04564">
    <property type="entry name" value="U-box"/>
    <property type="match status" value="1"/>
</dbReference>
<keyword evidence="11" id="KW-0007">Acetylation</keyword>
<keyword evidence="17" id="KW-0175">Coiled coil</keyword>
<keyword evidence="8" id="KW-0597">Phosphoprotein</keyword>
<comment type="subcellular location">
    <subcellularLocation>
        <location evidence="3">Cytoplasm</location>
    </subcellularLocation>
    <subcellularLocation>
        <location evidence="2">Nucleus</location>
    </subcellularLocation>
</comment>
<keyword evidence="21" id="KW-1185">Reference proteome</keyword>
<keyword evidence="9" id="KW-0808">Transferase</keyword>
<dbReference type="InterPro" id="IPR019474">
    <property type="entry name" value="Ub_conjug_fac_E4_core"/>
</dbReference>
<dbReference type="UniPathway" id="UPA00143"/>
<keyword evidence="12" id="KW-0539">Nucleus</keyword>
<dbReference type="GO" id="GO:0036503">
    <property type="term" value="P:ERAD pathway"/>
    <property type="evidence" value="ECO:0007669"/>
    <property type="project" value="InterPro"/>
</dbReference>
<evidence type="ECO:0000256" key="12">
    <source>
        <dbReference type="ARBA" id="ARBA00023242"/>
    </source>
</evidence>
<keyword evidence="7" id="KW-0963">Cytoplasm</keyword>
<evidence type="ECO:0000256" key="8">
    <source>
        <dbReference type="ARBA" id="ARBA00022553"/>
    </source>
</evidence>
<evidence type="ECO:0000256" key="18">
    <source>
        <dbReference type="SAM" id="MobiDB-lite"/>
    </source>
</evidence>
<evidence type="ECO:0000256" key="16">
    <source>
        <dbReference type="ARBA" id="ARBA00083610"/>
    </source>
</evidence>
<reference evidence="20" key="1">
    <citation type="submission" date="2021-01" db="UniProtKB">
        <authorList>
            <consortium name="EnsemblMetazoa"/>
        </authorList>
    </citation>
    <scope>IDENTIFICATION</scope>
</reference>
<protein>
    <recommendedName>
        <fullName evidence="14">Ubiquitin conjugation factor E4 B</fullName>
        <ecNumber evidence="6">2.3.2.27</ecNumber>
    </recommendedName>
    <alternativeName>
        <fullName evidence="16">RING-type E3 ubiquitin transferase E4 B</fullName>
    </alternativeName>
    <alternativeName>
        <fullName evidence="15">Ubiquitin fusion degradation protein 2</fullName>
    </alternativeName>
</protein>
<feature type="region of interest" description="Disordered" evidence="18">
    <location>
        <begin position="117"/>
        <end position="138"/>
    </location>
</feature>
<dbReference type="FunCoup" id="A0A7M7H8F2">
    <property type="interactions" value="2774"/>
</dbReference>
<evidence type="ECO:0000256" key="15">
    <source>
        <dbReference type="ARBA" id="ARBA00081821"/>
    </source>
</evidence>
<dbReference type="InterPro" id="IPR045132">
    <property type="entry name" value="UBE4"/>
</dbReference>
<comment type="similarity">
    <text evidence="5">Belongs to the ubiquitin conjugation factor E4 family.</text>
</comment>
<dbReference type="GO" id="GO:0000151">
    <property type="term" value="C:ubiquitin ligase complex"/>
    <property type="evidence" value="ECO:0007669"/>
    <property type="project" value="InterPro"/>
</dbReference>
<dbReference type="PROSITE" id="PS51698">
    <property type="entry name" value="U_BOX"/>
    <property type="match status" value="1"/>
</dbReference>
<dbReference type="GO" id="GO:0034450">
    <property type="term" value="F:ubiquitin-ubiquitin ligase activity"/>
    <property type="evidence" value="ECO:0007669"/>
    <property type="project" value="InterPro"/>
</dbReference>
<sequence length="1166" mass="130809">MSELNPEEIRRRRLARLGSADPPASNNVPVQIRPLDEPPMDQGVKLYGRQPPGSSNLTLPPILAPAVAPCRPPVSRSPSLEPTQIQLLTDKEAAMEVEDSSCEKQFNSGVDVDSGIENMEVEDSDRKEVTPRSRTTSSSTADVTLEQVYAVISRVLQVSWRKSTEGTIYLPETAEIVSTYNCLDLQDLSSQAIMEVLFKIANGEDPLKDIAVDTSLDCQDSPTSQACSPMLSPVQTNTPTPIATATTAATTTTTTSVPTNPSSSTSAPSPNQSTTQCKSLIYLLDCYARVAVEERNHPKRSSIPPLSEVLSNLRAQCIQHTSLLLQGIIPGCQASEACKSPLLPFVLSQNLPRGFLHELVARTQTNAEAFNRIFSPLLQSLYLAMQSASLVGNTHRRPIEALEELVEIRCGLSGNIRPVCRLITGQKQFLPEVVTPAIGRELARTSFLGPFLSVSIFAEEHPKVAEKFFSGNTSNDKSMIVTLQRELDSVRVSLHKIVHAVLASNTCRESTLGYLAALLRHNEKRTQIQTEEFTLASDGFSLNLLSILQMLSVKVKLDTIDPLYPFHPDSLVNIKDDTRLKLTSQEVTQWQEDLVKEGHTWSKAKFPTQCWFLTLHCHHIALIPALQKYQKKLRTLRDLQKMLDELQSTEAQWKDTMHAMQNKELIKRWKHQLKRLGKSKVCADAGLIDPVMLRRCLHFYTSVAEVLLRLLTGVENVNDLAYDHNLSNILSCRSETPKIFTALPEWYIEDIAEFLMFTLQFCPGVVVNNVDTVLITWLLVLICAQDCIRNPYLIAKLIEVLFVINASVQGRAENLHKQVMAHPLSSLLLASNLMKFYTDVETTGSSSEFYDKFFIRYHISLILKSMWESPVHQASIIRESSNGKQFVKFINMLMNDTTFLLDESLESLKRIHEVQELMSDQTAWAALPQEQQQSRTRQLATDERQARSYLTLAKETVAMFHYLTIQITEPFLRPELAGRLSAMLNFNLQQLCGPKCKNLKVRKPQKYGWEPRALLGHIVDIYLHLDCHKFAAALASDERSFSKELFAEAAGKLERSAIKSAAEIERFVALAEKAAQIASDNRAREEDYNDAPDEFKDPLMGTLMEEPVKLPSGIIMDKDVIIRHLLNSATDPFSRQPLSEDMLAPMDELKARISEWKQQKSTATDM</sequence>
<feature type="region of interest" description="Disordered" evidence="18">
    <location>
        <begin position="248"/>
        <end position="274"/>
    </location>
</feature>
<organism evidence="20 21">
    <name type="scientific">Nasonia vitripennis</name>
    <name type="common">Parasitic wasp</name>
    <dbReference type="NCBI Taxonomy" id="7425"/>
    <lineage>
        <taxon>Eukaryota</taxon>
        <taxon>Metazoa</taxon>
        <taxon>Ecdysozoa</taxon>
        <taxon>Arthropoda</taxon>
        <taxon>Hexapoda</taxon>
        <taxon>Insecta</taxon>
        <taxon>Pterygota</taxon>
        <taxon>Neoptera</taxon>
        <taxon>Endopterygota</taxon>
        <taxon>Hymenoptera</taxon>
        <taxon>Apocrita</taxon>
        <taxon>Proctotrupomorpha</taxon>
        <taxon>Chalcidoidea</taxon>
        <taxon>Pteromalidae</taxon>
        <taxon>Pteromalinae</taxon>
        <taxon>Nasonia</taxon>
    </lineage>
</organism>
<dbReference type="Pfam" id="PF10408">
    <property type="entry name" value="Ufd2P_core"/>
    <property type="match status" value="1"/>
</dbReference>
<dbReference type="GO" id="GO:0005634">
    <property type="term" value="C:nucleus"/>
    <property type="evidence" value="ECO:0007669"/>
    <property type="project" value="UniProtKB-SubCell"/>
</dbReference>
<dbReference type="Proteomes" id="UP000002358">
    <property type="component" value="Chromosome 3"/>
</dbReference>
<evidence type="ECO:0000259" key="19">
    <source>
        <dbReference type="PROSITE" id="PS51698"/>
    </source>
</evidence>
<dbReference type="SUPFAM" id="SSF57850">
    <property type="entry name" value="RING/U-box"/>
    <property type="match status" value="1"/>
</dbReference>
<dbReference type="OMA" id="SNAFMTN"/>
<name>A0A7M7H8F2_NASVI</name>
<comment type="pathway">
    <text evidence="4">Protein modification; protein ubiquitination.</text>
</comment>
<dbReference type="PANTHER" id="PTHR13931:SF2">
    <property type="entry name" value="UBIQUITIN CONJUGATION FACTOR E4 B"/>
    <property type="match status" value="1"/>
</dbReference>
<feature type="domain" description="U-box" evidence="19">
    <location>
        <begin position="1090"/>
        <end position="1163"/>
    </location>
</feature>
<evidence type="ECO:0000256" key="5">
    <source>
        <dbReference type="ARBA" id="ARBA00007434"/>
    </source>
</evidence>
<evidence type="ECO:0000313" key="20">
    <source>
        <dbReference type="EnsemblMetazoa" id="XP_008205211"/>
    </source>
</evidence>
<feature type="coiled-coil region" evidence="17">
    <location>
        <begin position="626"/>
        <end position="663"/>
    </location>
</feature>
<dbReference type="EC" id="2.3.2.27" evidence="6"/>
<evidence type="ECO:0000256" key="17">
    <source>
        <dbReference type="SAM" id="Coils"/>
    </source>
</evidence>
<evidence type="ECO:0000256" key="1">
    <source>
        <dbReference type="ARBA" id="ARBA00000900"/>
    </source>
</evidence>
<dbReference type="AlphaFoldDB" id="A0A7M7H8F2"/>
<evidence type="ECO:0000313" key="21">
    <source>
        <dbReference type="Proteomes" id="UP000002358"/>
    </source>
</evidence>
<evidence type="ECO:0000256" key="7">
    <source>
        <dbReference type="ARBA" id="ARBA00022490"/>
    </source>
</evidence>
<dbReference type="SMR" id="A0A7M7H8F2"/>